<reference evidence="4" key="1">
    <citation type="journal article" date="2006" name="Science">
        <title>Ancient noncoding elements conserved in the human genome.</title>
        <authorList>
            <person name="Venkatesh B."/>
            <person name="Kirkness E.F."/>
            <person name="Loh Y.H."/>
            <person name="Halpern A.L."/>
            <person name="Lee A.P."/>
            <person name="Johnson J."/>
            <person name="Dandona N."/>
            <person name="Viswanathan L.D."/>
            <person name="Tay A."/>
            <person name="Venter J.C."/>
            <person name="Strausberg R.L."/>
            <person name="Brenner S."/>
        </authorList>
    </citation>
    <scope>NUCLEOTIDE SEQUENCE [LARGE SCALE GENOMIC DNA]</scope>
</reference>
<sequence>VMLTVSAKPAPEALSPGGCRRMWRWRGRRGDGGGSLPSSTCFLLFFLTCTVSASCLGERDVEGFPVDPTNCTLSLERHTRSYNHLQGDVRWRRLYSATKYFLKTDKSGKVNGTRKKNCLNSIMEIRSVSVGVVAIKAVHTGFYLAMNKKGKLYGTVSLLINNNIINNNNNRIILANIQSLHFKVKPFETSRRRDQALHQMPGLLSSTI</sequence>
<dbReference type="SMART" id="SM00442">
    <property type="entry name" value="FGF"/>
    <property type="match status" value="1"/>
</dbReference>
<dbReference type="InterPro" id="IPR002209">
    <property type="entry name" value="Fibroblast_GF_fam"/>
</dbReference>
<evidence type="ECO:0000256" key="1">
    <source>
        <dbReference type="ARBA" id="ARBA00007936"/>
    </source>
</evidence>
<reference evidence="4" key="3">
    <citation type="journal article" date="2014" name="Nature">
        <title>Elephant shark genome provides unique insights into gnathostome evolution.</title>
        <authorList>
            <consortium name="International Elephant Shark Genome Sequencing Consortium"/>
            <person name="Venkatesh B."/>
            <person name="Lee A.P."/>
            <person name="Ravi V."/>
            <person name="Maurya A.K."/>
            <person name="Lian M.M."/>
            <person name="Swann J.B."/>
            <person name="Ohta Y."/>
            <person name="Flajnik M.F."/>
            <person name="Sutoh Y."/>
            <person name="Kasahara M."/>
            <person name="Hoon S."/>
            <person name="Gangu V."/>
            <person name="Roy S.W."/>
            <person name="Irimia M."/>
            <person name="Korzh V."/>
            <person name="Kondrychyn I."/>
            <person name="Lim Z.W."/>
            <person name="Tay B.H."/>
            <person name="Tohari S."/>
            <person name="Kong K.W."/>
            <person name="Ho S."/>
            <person name="Lorente-Galdos B."/>
            <person name="Quilez J."/>
            <person name="Marques-Bonet T."/>
            <person name="Raney B.J."/>
            <person name="Ingham P.W."/>
            <person name="Tay A."/>
            <person name="Hillier L.W."/>
            <person name="Minx P."/>
            <person name="Boehm T."/>
            <person name="Wilson R.K."/>
            <person name="Brenner S."/>
            <person name="Warren W.C."/>
        </authorList>
    </citation>
    <scope>NUCLEOTIDE SEQUENCE [LARGE SCALE GENOMIC DNA]</scope>
</reference>
<reference evidence="3" key="4">
    <citation type="submission" date="2025-08" db="UniProtKB">
        <authorList>
            <consortium name="Ensembl"/>
        </authorList>
    </citation>
    <scope>IDENTIFICATION</scope>
</reference>
<evidence type="ECO:0000256" key="2">
    <source>
        <dbReference type="RuleBase" id="RU049442"/>
    </source>
</evidence>
<dbReference type="Gene3D" id="2.80.10.50">
    <property type="match status" value="1"/>
</dbReference>
<dbReference type="Ensembl" id="ENSCMIT00000014539.1">
    <property type="protein sequence ID" value="ENSCMIP00000014234.1"/>
    <property type="gene ID" value="ENSCMIG00000007078.1"/>
</dbReference>
<keyword evidence="4" id="KW-1185">Reference proteome</keyword>
<protein>
    <recommendedName>
        <fullName evidence="2">Fibroblast growth factor</fullName>
        <shortName evidence="2">FGF</shortName>
    </recommendedName>
</protein>
<dbReference type="InParanoid" id="A0A4W3HZ37"/>
<dbReference type="PRINTS" id="PR00263">
    <property type="entry name" value="HBGFFGF"/>
</dbReference>
<reference evidence="4" key="2">
    <citation type="journal article" date="2007" name="PLoS Biol.">
        <title>Survey sequencing and comparative analysis of the elephant shark (Callorhinchus milii) genome.</title>
        <authorList>
            <person name="Venkatesh B."/>
            <person name="Kirkness E.F."/>
            <person name="Loh Y.H."/>
            <person name="Halpern A.L."/>
            <person name="Lee A.P."/>
            <person name="Johnson J."/>
            <person name="Dandona N."/>
            <person name="Viswanathan L.D."/>
            <person name="Tay A."/>
            <person name="Venter J.C."/>
            <person name="Strausberg R.L."/>
            <person name="Brenner S."/>
        </authorList>
    </citation>
    <scope>NUCLEOTIDE SEQUENCE [LARGE SCALE GENOMIC DNA]</scope>
</reference>
<proteinExistence type="inferred from homology"/>
<dbReference type="Proteomes" id="UP000314986">
    <property type="component" value="Unassembled WGS sequence"/>
</dbReference>
<dbReference type="SUPFAM" id="SSF50353">
    <property type="entry name" value="Cytokine"/>
    <property type="match status" value="1"/>
</dbReference>
<dbReference type="GO" id="GO:0008083">
    <property type="term" value="F:growth factor activity"/>
    <property type="evidence" value="ECO:0007669"/>
    <property type="project" value="InterPro"/>
</dbReference>
<name>A0A4W3HZ37_CALMI</name>
<dbReference type="InterPro" id="IPR008996">
    <property type="entry name" value="IL1/FGF"/>
</dbReference>
<reference evidence="3" key="5">
    <citation type="submission" date="2025-09" db="UniProtKB">
        <authorList>
            <consortium name="Ensembl"/>
        </authorList>
    </citation>
    <scope>IDENTIFICATION</scope>
</reference>
<accession>A0A4W3HZ37</accession>
<dbReference type="Pfam" id="PF00167">
    <property type="entry name" value="FGF"/>
    <property type="match status" value="1"/>
</dbReference>
<dbReference type="PANTHER" id="PTHR11486">
    <property type="entry name" value="FIBROBLAST GROWTH FACTOR"/>
    <property type="match status" value="1"/>
</dbReference>
<evidence type="ECO:0000313" key="4">
    <source>
        <dbReference type="Proteomes" id="UP000314986"/>
    </source>
</evidence>
<dbReference type="AlphaFoldDB" id="A0A4W3HZ37"/>
<organism evidence="3 4">
    <name type="scientific">Callorhinchus milii</name>
    <name type="common">Ghost shark</name>
    <dbReference type="NCBI Taxonomy" id="7868"/>
    <lineage>
        <taxon>Eukaryota</taxon>
        <taxon>Metazoa</taxon>
        <taxon>Chordata</taxon>
        <taxon>Craniata</taxon>
        <taxon>Vertebrata</taxon>
        <taxon>Chondrichthyes</taxon>
        <taxon>Holocephali</taxon>
        <taxon>Chimaeriformes</taxon>
        <taxon>Callorhinchidae</taxon>
        <taxon>Callorhinchus</taxon>
    </lineage>
</organism>
<evidence type="ECO:0000313" key="3">
    <source>
        <dbReference type="Ensembl" id="ENSCMIP00000014234.1"/>
    </source>
</evidence>
<comment type="similarity">
    <text evidence="1 2">Belongs to the heparin-binding growth factors family.</text>
</comment>
<dbReference type="STRING" id="7868.ENSCMIP00000014234"/>
<dbReference type="GeneTree" id="ENSGT00940000161721"/>